<dbReference type="FunFam" id="2.30.29.90:FF:000003">
    <property type="entry name" value="Exocyst complex component Sec3"/>
    <property type="match status" value="1"/>
</dbReference>
<dbReference type="GeneID" id="54351978"/>
<keyword evidence="3" id="KW-0268">Exocytosis</keyword>
<evidence type="ECO:0000313" key="8">
    <source>
        <dbReference type="EMBL" id="KAF1923178.1"/>
    </source>
</evidence>
<sequence length="1588" mass="174771">MDGRPRNNYPNGLGDARGPTRGAAPGGPRGPPSTASSGAASSGMSRAERFDDERRRITESCFSKTDDQGQLQESYITHIRVQEDATHPQSPPPPTAPASNKKGRIIMISVRNTGRVRLHKARENANGTFSVGKTWPMEDLSAIENFVHMETKTHDDEQKKLWAGDKGFLVTISKPYYWEAGTAKEKEFFIGSMVKIFNKYTKGDFPILTGFSVTELNSLTNGRPHLATAEGKAAAKLGGRDDMTDPAVQRQAPPPDPRPFPPKSPGPPPRRPGEPPSGPFDEGRRGITPQSSNPNFRRPPGALDGPRRPGPSDGGSRPNTGDDSRRASPFSPVQNTPPMPSLRQKPSMEQSIRSRPSGDSMRPRPPQTRDPVPPTPPIPSGNLTPQSSTSAFGGRPETPQSSTDFVSNLPQALSPGRRVQAEDAQSQRSQRSLDEQSLESATPNMPPTEQRRPNGFPSPRRDPSPRGLRPGTAQSNASSIRSAGEEVPPDAPPQRRRPFMEPQPSSLSQRSVASTDNGAGTAFHTPSGTPTPPLEVPPRRRPQDIPERLKPVSRDGPALLQNGFPTSRPTPPPTSPLPPPPPAVVPEPPAPVPEPVPEPAPAPVEEPPTQQQPANEPVAAPRVETPPAPVEEKEPPAVSSRFPMLKKTIAGSGPGDAANKFRKAAAAAGAFKPRAGGAAAKLLAKEEKKSDEPDGISGVFVPKRPAPVEIPKEEVVENKVEEPSSRPTSSRVSRDLPKLTTEPVPAVTISGPKSPVPVIDEPQPEPSAAEVALAPTPEKLEAKAPETVADPEPRKKKRRSNQQVVNISKLGIDPSIMDERGLGFESLLTELGWGGNAFAPKHVENLEMDIKREIARVEAGSWLNHLEQKDDRVEAVERMLDRAIAECDELEGLLTLYNVELSSLNDDIAFIEAQSQGLQVQTANQRLLQHELRQLVETISITADQLEVLRRAPIGKISGLIEIEDALVLLYKALITIDPAFVAGSRAGLGQTAGSSGFGNSELATMQALQEKRDRYLSEGAMFLDRLKKHMEITYGAAFLTTKDALRQIDQGSMPSLRKNIEAHDAGRSELWMLSPVLLFAKEIDRTSWDTLIRMYQTQAAQLYQQEVRDNILAWRRFARKPAGDEQDLLFTTQEKEPESMAGTARKLTVKRSQTLARGLRAASGDKETKVVKAPQDGKLYAFDVFGRVLDDIGPVLLTEQNFITEFFHATSTDAIDFPDAVAAAPPKSRRGPNLWIRKQFEADRSMAKRVADVMEDIFSFWPTEIQSLVDWAVISDPLQGVGILSAVDRKLLDIEDSNQDFLTRTLQKIHERLKSLFSRFLDEQIRAIEDTKVKIKKRKGVIAFMKTFPHFSVAIENMLHSSSDSGDQLEIRRMVNDAYQRINKAMFESLKVIAKESPTVMGTQGQGDPEDKEALNYHILLIENMNHYMEEVDARPDTVLDYWKGKANEEYSEHMNLYVDAVIRRPLGKLLEFIESTETLLAARGGSPQSIAQRSSHSRSVFKKLVHSHDAKEVRKGIEALKKRVDKHFGDADDPSISRDLVFKVLKECERKYIGVSERVQSINQDVYQGEVEVDWGTNEVQSAFRR</sequence>
<feature type="compositionally biased region" description="Polar residues" evidence="6">
    <location>
        <begin position="472"/>
        <end position="481"/>
    </location>
</feature>
<keyword evidence="9" id="KW-1185">Reference proteome</keyword>
<dbReference type="GO" id="GO:0006893">
    <property type="term" value="P:Golgi to plasma membrane transport"/>
    <property type="evidence" value="ECO:0007669"/>
    <property type="project" value="TreeGrafter"/>
</dbReference>
<dbReference type="GO" id="GO:0005886">
    <property type="term" value="C:plasma membrane"/>
    <property type="evidence" value="ECO:0007669"/>
    <property type="project" value="TreeGrafter"/>
</dbReference>
<feature type="compositionally biased region" description="Basic and acidic residues" evidence="6">
    <location>
        <begin position="710"/>
        <end position="724"/>
    </location>
</feature>
<feature type="coiled-coil region" evidence="5">
    <location>
        <begin position="866"/>
        <end position="893"/>
    </location>
</feature>
<evidence type="ECO:0000256" key="5">
    <source>
        <dbReference type="SAM" id="Coils"/>
    </source>
</evidence>
<evidence type="ECO:0000256" key="6">
    <source>
        <dbReference type="SAM" id="MobiDB-lite"/>
    </source>
</evidence>
<feature type="region of interest" description="Disordered" evidence="6">
    <location>
        <begin position="1"/>
        <end position="70"/>
    </location>
</feature>
<evidence type="ECO:0000256" key="4">
    <source>
        <dbReference type="ARBA" id="ARBA00023054"/>
    </source>
</evidence>
<feature type="compositionally biased region" description="Pro residues" evidence="6">
    <location>
        <begin position="252"/>
        <end position="278"/>
    </location>
</feature>
<dbReference type="SMART" id="SM01313">
    <property type="entry name" value="Sec3-PIP2_bind"/>
    <property type="match status" value="1"/>
</dbReference>
<protein>
    <recommendedName>
        <fullName evidence="7">Exocyst complex component Sec3 PIP2-binding N-terminal domain-containing protein</fullName>
    </recommendedName>
</protein>
<dbReference type="PANTHER" id="PTHR16092:SF14">
    <property type="entry name" value="EXOCYST COMPLEX COMPONENT 1 ISOFORM X1"/>
    <property type="match status" value="1"/>
</dbReference>
<dbReference type="GO" id="GO:0000145">
    <property type="term" value="C:exocyst"/>
    <property type="evidence" value="ECO:0007669"/>
    <property type="project" value="InterPro"/>
</dbReference>
<feature type="compositionally biased region" description="Polar residues" evidence="6">
    <location>
        <begin position="503"/>
        <end position="528"/>
    </location>
</feature>
<dbReference type="OrthoDB" id="27109at2759"/>
<dbReference type="EMBL" id="ML979009">
    <property type="protein sequence ID" value="KAF1923178.1"/>
    <property type="molecule type" value="Genomic_DNA"/>
</dbReference>
<feature type="domain" description="Exocyst complex component Sec3 PIP2-binding N-terminal" evidence="7">
    <location>
        <begin position="99"/>
        <end position="200"/>
    </location>
</feature>
<feature type="compositionally biased region" description="Basic and acidic residues" evidence="6">
    <location>
        <begin position="537"/>
        <end position="553"/>
    </location>
</feature>
<reference evidence="8" key="1">
    <citation type="journal article" date="2020" name="Stud. Mycol.">
        <title>101 Dothideomycetes genomes: a test case for predicting lifestyles and emergence of pathogens.</title>
        <authorList>
            <person name="Haridas S."/>
            <person name="Albert R."/>
            <person name="Binder M."/>
            <person name="Bloem J."/>
            <person name="Labutti K."/>
            <person name="Salamov A."/>
            <person name="Andreopoulos B."/>
            <person name="Baker S."/>
            <person name="Barry K."/>
            <person name="Bills G."/>
            <person name="Bluhm B."/>
            <person name="Cannon C."/>
            <person name="Castanera R."/>
            <person name="Culley D."/>
            <person name="Daum C."/>
            <person name="Ezra D."/>
            <person name="Gonzalez J."/>
            <person name="Henrissat B."/>
            <person name="Kuo A."/>
            <person name="Liang C."/>
            <person name="Lipzen A."/>
            <person name="Lutzoni F."/>
            <person name="Magnuson J."/>
            <person name="Mondo S."/>
            <person name="Nolan M."/>
            <person name="Ohm R."/>
            <person name="Pangilinan J."/>
            <person name="Park H.-J."/>
            <person name="Ramirez L."/>
            <person name="Alfaro M."/>
            <person name="Sun H."/>
            <person name="Tritt A."/>
            <person name="Yoshinaga Y."/>
            <person name="Zwiers L.-H."/>
            <person name="Turgeon B."/>
            <person name="Goodwin S."/>
            <person name="Spatafora J."/>
            <person name="Crous P."/>
            <person name="Grigoriev I."/>
        </authorList>
    </citation>
    <scope>NUCLEOTIDE SEQUENCE</scope>
    <source>
        <strain evidence="8">CBS 183.55</strain>
    </source>
</reference>
<gene>
    <name evidence="8" type="ORF">M421DRAFT_426150</name>
</gene>
<feature type="region of interest" description="Disordered" evidence="6">
    <location>
        <begin position="83"/>
        <end position="102"/>
    </location>
</feature>
<feature type="compositionally biased region" description="Basic and acidic residues" evidence="6">
    <location>
        <begin position="46"/>
        <end position="58"/>
    </location>
</feature>
<dbReference type="Gene3D" id="2.30.29.90">
    <property type="match status" value="1"/>
</dbReference>
<comment type="similarity">
    <text evidence="1">Belongs to the SEC3 family.</text>
</comment>
<dbReference type="Pfam" id="PF15277">
    <property type="entry name" value="Sec3-PIP2_bind"/>
    <property type="match status" value="1"/>
</dbReference>
<evidence type="ECO:0000256" key="1">
    <source>
        <dbReference type="ARBA" id="ARBA00006518"/>
    </source>
</evidence>
<dbReference type="Pfam" id="PF20654">
    <property type="entry name" value="Sec3_C-term"/>
    <property type="match status" value="1"/>
</dbReference>
<proteinExistence type="inferred from homology"/>
<dbReference type="Pfam" id="PF09763">
    <property type="entry name" value="Sec3_CC"/>
    <property type="match status" value="1"/>
</dbReference>
<evidence type="ECO:0000256" key="3">
    <source>
        <dbReference type="ARBA" id="ARBA00022483"/>
    </source>
</evidence>
<accession>A0A6A5R7N5</accession>
<feature type="compositionally biased region" description="Pro residues" evidence="6">
    <location>
        <begin position="568"/>
        <end position="606"/>
    </location>
</feature>
<dbReference type="InterPro" id="IPR019160">
    <property type="entry name" value="Sec3_CC"/>
</dbReference>
<dbReference type="InterPro" id="IPR028258">
    <property type="entry name" value="Sec3-PIP2_bind"/>
</dbReference>
<feature type="region of interest" description="Disordered" evidence="6">
    <location>
        <begin position="230"/>
        <end position="658"/>
    </location>
</feature>
<dbReference type="PANTHER" id="PTHR16092">
    <property type="entry name" value="SEC3/SYNTAXIN-RELATED"/>
    <property type="match status" value="1"/>
</dbReference>
<feature type="compositionally biased region" description="Low complexity" evidence="6">
    <location>
        <begin position="32"/>
        <end position="45"/>
    </location>
</feature>
<keyword evidence="4 5" id="KW-0175">Coiled coil</keyword>
<dbReference type="GO" id="GO:0005546">
    <property type="term" value="F:phosphatidylinositol-4,5-bisphosphate binding"/>
    <property type="evidence" value="ECO:0007669"/>
    <property type="project" value="TreeGrafter"/>
</dbReference>
<feature type="region of interest" description="Disordered" evidence="6">
    <location>
        <begin position="684"/>
        <end position="802"/>
    </location>
</feature>
<keyword evidence="2" id="KW-0813">Transport</keyword>
<feature type="compositionally biased region" description="Pro residues" evidence="6">
    <location>
        <begin position="363"/>
        <end position="379"/>
    </location>
</feature>
<evidence type="ECO:0000256" key="2">
    <source>
        <dbReference type="ARBA" id="ARBA00022448"/>
    </source>
</evidence>
<dbReference type="Proteomes" id="UP000800082">
    <property type="component" value="Unassembled WGS sequence"/>
</dbReference>
<feature type="compositionally biased region" description="Polar residues" evidence="6">
    <location>
        <begin position="381"/>
        <end position="391"/>
    </location>
</feature>
<evidence type="ECO:0000259" key="7">
    <source>
        <dbReference type="SMART" id="SM01313"/>
    </source>
</evidence>
<feature type="compositionally biased region" description="Polar residues" evidence="6">
    <location>
        <begin position="398"/>
        <end position="411"/>
    </location>
</feature>
<organism evidence="8 9">
    <name type="scientific">Didymella exigua CBS 183.55</name>
    <dbReference type="NCBI Taxonomy" id="1150837"/>
    <lineage>
        <taxon>Eukaryota</taxon>
        <taxon>Fungi</taxon>
        <taxon>Dikarya</taxon>
        <taxon>Ascomycota</taxon>
        <taxon>Pezizomycotina</taxon>
        <taxon>Dothideomycetes</taxon>
        <taxon>Pleosporomycetidae</taxon>
        <taxon>Pleosporales</taxon>
        <taxon>Pleosporineae</taxon>
        <taxon>Didymellaceae</taxon>
        <taxon>Didymella</taxon>
    </lineage>
</organism>
<dbReference type="GO" id="GO:0006887">
    <property type="term" value="P:exocytosis"/>
    <property type="evidence" value="ECO:0007669"/>
    <property type="project" value="UniProtKB-KW"/>
</dbReference>
<dbReference type="InterPro" id="IPR048628">
    <property type="entry name" value="Sec3_C"/>
</dbReference>
<dbReference type="CDD" id="cd13315">
    <property type="entry name" value="PH_Sec3"/>
    <property type="match status" value="1"/>
</dbReference>
<name>A0A6A5R7N5_9PLEO</name>
<feature type="compositionally biased region" description="Polar residues" evidence="6">
    <location>
        <begin position="60"/>
        <end position="70"/>
    </location>
</feature>
<evidence type="ECO:0000313" key="9">
    <source>
        <dbReference type="Proteomes" id="UP000800082"/>
    </source>
</evidence>
<dbReference type="RefSeq" id="XP_033443431.1">
    <property type="nucleotide sequence ID" value="XM_033594310.1"/>
</dbReference>